<protein>
    <submittedName>
        <fullName evidence="1">Uncharacterized protein</fullName>
    </submittedName>
</protein>
<gene>
    <name evidence="1" type="ORF">DILT_LOCUS11716</name>
</gene>
<accession>A0A3P7LG51</accession>
<proteinExistence type="predicted"/>
<dbReference type="OrthoDB" id="197676at2759"/>
<dbReference type="Proteomes" id="UP000281553">
    <property type="component" value="Unassembled WGS sequence"/>
</dbReference>
<evidence type="ECO:0000313" key="1">
    <source>
        <dbReference type="EMBL" id="VDN15885.1"/>
    </source>
</evidence>
<dbReference type="EMBL" id="UYRU01063956">
    <property type="protein sequence ID" value="VDN15885.1"/>
    <property type="molecule type" value="Genomic_DNA"/>
</dbReference>
<keyword evidence="2" id="KW-1185">Reference proteome</keyword>
<evidence type="ECO:0000313" key="2">
    <source>
        <dbReference type="Proteomes" id="UP000281553"/>
    </source>
</evidence>
<organism evidence="1 2">
    <name type="scientific">Dibothriocephalus latus</name>
    <name type="common">Fish tapeworm</name>
    <name type="synonym">Diphyllobothrium latum</name>
    <dbReference type="NCBI Taxonomy" id="60516"/>
    <lineage>
        <taxon>Eukaryota</taxon>
        <taxon>Metazoa</taxon>
        <taxon>Spiralia</taxon>
        <taxon>Lophotrochozoa</taxon>
        <taxon>Platyhelminthes</taxon>
        <taxon>Cestoda</taxon>
        <taxon>Eucestoda</taxon>
        <taxon>Diphyllobothriidea</taxon>
        <taxon>Diphyllobothriidae</taxon>
        <taxon>Dibothriocephalus</taxon>
    </lineage>
</organism>
<name>A0A3P7LG51_DIBLA</name>
<reference evidence="1 2" key="1">
    <citation type="submission" date="2018-11" db="EMBL/GenBank/DDBJ databases">
        <authorList>
            <consortium name="Pathogen Informatics"/>
        </authorList>
    </citation>
    <scope>NUCLEOTIDE SEQUENCE [LARGE SCALE GENOMIC DNA]</scope>
</reference>
<sequence length="79" mass="8314">MLGVIPAFASSTSSANVVDQQKACRLSKLREEHASLSSLARMLIFDRLDALYEQTESPSAVKATFPDAAVACVNGGTVA</sequence>
<dbReference type="AlphaFoldDB" id="A0A3P7LG51"/>